<accession>A0ABR3F3R4</accession>
<evidence type="ECO:0000256" key="1">
    <source>
        <dbReference type="SAM" id="MobiDB-lite"/>
    </source>
</evidence>
<dbReference type="EMBL" id="JBAHYK010001034">
    <property type="protein sequence ID" value="KAL0569880.1"/>
    <property type="molecule type" value="Genomic_DNA"/>
</dbReference>
<gene>
    <name evidence="2" type="ORF">V5O48_012079</name>
</gene>
<feature type="compositionally biased region" description="Polar residues" evidence="1">
    <location>
        <begin position="131"/>
        <end position="140"/>
    </location>
</feature>
<name>A0ABR3F3R4_9AGAR</name>
<evidence type="ECO:0000313" key="2">
    <source>
        <dbReference type="EMBL" id="KAL0569880.1"/>
    </source>
</evidence>
<comment type="caution">
    <text evidence="2">The sequence shown here is derived from an EMBL/GenBank/DDBJ whole genome shotgun (WGS) entry which is preliminary data.</text>
</comment>
<reference evidence="2 3" key="1">
    <citation type="submission" date="2024-02" db="EMBL/GenBank/DDBJ databases">
        <title>A draft genome for the cacao thread blight pathogen Marasmius crinis-equi.</title>
        <authorList>
            <person name="Cohen S.P."/>
            <person name="Baruah I.K."/>
            <person name="Amoako-Attah I."/>
            <person name="Bukari Y."/>
            <person name="Meinhardt L.W."/>
            <person name="Bailey B.A."/>
        </authorList>
    </citation>
    <scope>NUCLEOTIDE SEQUENCE [LARGE SCALE GENOMIC DNA]</scope>
    <source>
        <strain evidence="2 3">GH-76</strain>
    </source>
</reference>
<sequence length="155" mass="17442">MPRNSAPLQKPATTEPTHHPGLASRVPPDLPIHSVPSTKSNVSATVKRPTFLQDSSALMAVDPATISHLTLVQREMLEWEISEECSRQDRQREFEVEMRREYEQYHPNPDSANFWSLKVGMSTELPHKEAQTQQGNTLGHSKTHKAPSLSSLEHT</sequence>
<dbReference type="Proteomes" id="UP001465976">
    <property type="component" value="Unassembled WGS sequence"/>
</dbReference>
<proteinExistence type="predicted"/>
<protein>
    <submittedName>
        <fullName evidence="2">Uncharacterized protein</fullName>
    </submittedName>
</protein>
<evidence type="ECO:0000313" key="3">
    <source>
        <dbReference type="Proteomes" id="UP001465976"/>
    </source>
</evidence>
<feature type="region of interest" description="Disordered" evidence="1">
    <location>
        <begin position="1"/>
        <end position="41"/>
    </location>
</feature>
<feature type="region of interest" description="Disordered" evidence="1">
    <location>
        <begin position="124"/>
        <end position="155"/>
    </location>
</feature>
<organism evidence="2 3">
    <name type="scientific">Marasmius crinis-equi</name>
    <dbReference type="NCBI Taxonomy" id="585013"/>
    <lineage>
        <taxon>Eukaryota</taxon>
        <taxon>Fungi</taxon>
        <taxon>Dikarya</taxon>
        <taxon>Basidiomycota</taxon>
        <taxon>Agaricomycotina</taxon>
        <taxon>Agaricomycetes</taxon>
        <taxon>Agaricomycetidae</taxon>
        <taxon>Agaricales</taxon>
        <taxon>Marasmiineae</taxon>
        <taxon>Marasmiaceae</taxon>
        <taxon>Marasmius</taxon>
    </lineage>
</organism>
<keyword evidence="3" id="KW-1185">Reference proteome</keyword>